<dbReference type="AlphaFoldDB" id="A0A6C0M3L2"/>
<proteinExistence type="predicted"/>
<dbReference type="Gene3D" id="2.60.40.10">
    <property type="entry name" value="Immunoglobulins"/>
    <property type="match status" value="2"/>
</dbReference>
<dbReference type="Pfam" id="PF05345">
    <property type="entry name" value="He_PIG"/>
    <property type="match status" value="1"/>
</dbReference>
<sequence>MGSIDSNGFTIPTIPTLYKYEPFFYSVVFPTQGGYVAYGDASLNYTNGTLRNNSLLLNSLSFVSSNRVDLSSTGVSFTTATAGEQFLVQAQNPSSDILASTPITVKIGNGRFTVPQGSNYILYANEAANVILNTAAPMTSVSSTPALPVGLTFTKQDTKGSVWAITGQAVTTYQQSSYLVIGNNSSNGYVVTTTLLIRVNPTRMYLAGVPTLISGLTVGTPISPYTITAGGANIVVPGTMTYQVPTLPSGLYCTDLSGTTLQPGTAFQPVDASMSLIITGTPTSSSAVASIPSGQTKTTIYATAGTLSTSNSIAFSYGEAVLFTNPSNNAALPGLFYSIPTSNNVFNASTYFGSSAIQTIYSPNLRSDLSLNFSPTTKSATLVGTPTLTGLDTTPYTVVAVNAHAIQGSVVVTIPIATDTITITRSVTDTCFNFVIGRPVSSALTGYYPSNIAYTATSASGRSLTFSSNNFPPGVSLSQTGNTLTVIGTPTKVTSSANLNVSASDGYVSATDSAVAVSVVTDQFTWSYLPSQSTYYLLQNQSMPVIKTTASSLSGLSILSYYSSDLPAGLKITDTGLISGTPSSNGTLTSHVYASTGYVANSSNLQFNVAADSALFTFPTIVTTGGATIPPTQITCISYSEIAGSNFTISNNPYGVTVDSNGVLGGTMITGNPPGTAFLPSTTLTVSANIGNATQSSTINMTASNILVSRTFALTSSGLSIYDSTIPPSSNVSFSPLASVQGGVITDLQSYGSTVVDSNVILATTGSAVYKSTDGLKFTSNAISQTVTSLTYLASAGLWYGAGVSGGNFLVSTSPNGTNWTFLINLGSFSGTPIIRAFNGRVLTNYNGVTMYPNPVTGSGWYNSLHTSGTVLDLATDSNATPTWIASVNDGTVWVSQVNGNVWIQSTTDNSYAFTSTQSVYTNNKWYNIYGSSQSGTIYSVQKSVDGFAWTTVGNTSRTTPFFMYYDGNRYLISPLNTNPTLTYKTLDTFTDAGFVTSSSQPLVTINSIVAPIFIRPNTGLSVITLSAYTGTGPAFTSPTGVNIFAYQYVAITPIYISTSSPSTDRIYIQQSALPLGLSFDTATSTISGSMMRLGPFQLTVYAGNSTGTSTLTLYFTCQLPFVLNKNQDYASAYTAYLRQEAIINGAVGGRDATAYPSLTTTVGALMGPQPLDVISAPKPCCN</sequence>
<reference evidence="1" key="1">
    <citation type="journal article" date="2020" name="Nature">
        <title>Giant virus diversity and host interactions through global metagenomics.</title>
        <authorList>
            <person name="Schulz F."/>
            <person name="Roux S."/>
            <person name="Paez-Espino D."/>
            <person name="Jungbluth S."/>
            <person name="Walsh D.A."/>
            <person name="Denef V.J."/>
            <person name="McMahon K.D."/>
            <person name="Konstantinidis K.T."/>
            <person name="Eloe-Fadrosh E.A."/>
            <person name="Kyrpides N.C."/>
            <person name="Woyke T."/>
        </authorList>
    </citation>
    <scope>NUCLEOTIDE SEQUENCE</scope>
    <source>
        <strain evidence="1">GVMAG-S-1035231-58</strain>
    </source>
</reference>
<dbReference type="InterPro" id="IPR013783">
    <property type="entry name" value="Ig-like_fold"/>
</dbReference>
<organism evidence="1">
    <name type="scientific">viral metagenome</name>
    <dbReference type="NCBI Taxonomy" id="1070528"/>
    <lineage>
        <taxon>unclassified sequences</taxon>
        <taxon>metagenomes</taxon>
        <taxon>organismal metagenomes</taxon>
    </lineage>
</organism>
<evidence type="ECO:0000313" key="1">
    <source>
        <dbReference type="EMBL" id="QHU36561.1"/>
    </source>
</evidence>
<accession>A0A6C0M3L2</accession>
<protein>
    <submittedName>
        <fullName evidence="1">Uncharacterized protein</fullName>
    </submittedName>
</protein>
<dbReference type="EMBL" id="MN740639">
    <property type="protein sequence ID" value="QHU36561.1"/>
    <property type="molecule type" value="Genomic_DNA"/>
</dbReference>
<name>A0A6C0M3L2_9ZZZZ</name>